<dbReference type="PANTHER" id="PTHR36512:SF3">
    <property type="entry name" value="BLR5678 PROTEIN"/>
    <property type="match status" value="1"/>
</dbReference>
<keyword evidence="3" id="KW-1185">Reference proteome</keyword>
<dbReference type="PANTHER" id="PTHR36512">
    <property type="entry name" value="D-AMINOPEPTIDASE"/>
    <property type="match status" value="1"/>
</dbReference>
<dbReference type="Pfam" id="PF03576">
    <property type="entry name" value="Peptidase_S58"/>
    <property type="match status" value="1"/>
</dbReference>
<gene>
    <name evidence="2" type="ORF">HF682_10335</name>
</gene>
<comment type="similarity">
    <text evidence="1">Belongs to the peptidase S58 family.</text>
</comment>
<dbReference type="RefSeq" id="WP_168877214.1">
    <property type="nucleotide sequence ID" value="NZ_JABAIM010000002.1"/>
</dbReference>
<evidence type="ECO:0000256" key="1">
    <source>
        <dbReference type="ARBA" id="ARBA00007068"/>
    </source>
</evidence>
<accession>A0A847S9D1</accession>
<dbReference type="AlphaFoldDB" id="A0A847S9D1"/>
<proteinExistence type="inferred from homology"/>
<dbReference type="EMBL" id="JABAIM010000002">
    <property type="protein sequence ID" value="NLR75557.1"/>
    <property type="molecule type" value="Genomic_DNA"/>
</dbReference>
<dbReference type="CDD" id="cd02253">
    <property type="entry name" value="DmpA"/>
    <property type="match status" value="1"/>
</dbReference>
<reference evidence="2 3" key="1">
    <citation type="submission" date="2020-04" db="EMBL/GenBank/DDBJ databases">
        <title>Draft genome of Leeia sp. IMCC25680.</title>
        <authorList>
            <person name="Song J."/>
            <person name="Cho J.-C."/>
        </authorList>
    </citation>
    <scope>NUCLEOTIDE SEQUENCE [LARGE SCALE GENOMIC DNA]</scope>
    <source>
        <strain evidence="2 3">IMCC25680</strain>
    </source>
</reference>
<dbReference type="InterPro" id="IPR016117">
    <property type="entry name" value="ArgJ-like_dom_sf"/>
</dbReference>
<dbReference type="InterPro" id="IPR005321">
    <property type="entry name" value="Peptidase_S58_DmpA"/>
</dbReference>
<dbReference type="Gene3D" id="3.60.70.12">
    <property type="entry name" value="L-amino peptidase D-ALA esterase/amidase"/>
    <property type="match status" value="1"/>
</dbReference>
<comment type="caution">
    <text evidence="2">The sequence shown here is derived from an EMBL/GenBank/DDBJ whole genome shotgun (WGS) entry which is preliminary data.</text>
</comment>
<sequence>MTSKPRARELGIPFSGQPGRWNAITDVAGVEVGHTTLIEGTSTRTGVTAILPCGRQAGGASVPAAVFSLNGNGELTGSHWIEESGFMAGPVMLTNTHSVGVVRDAVAAWLDKVTPPEEGQGFHLPVVGETYDGVLNDISAQAVRAEHAVAALTQARSGPVAEGNVGGGTGMITHRFKGGIGTASRMLEVAGTIGTLGVLVQSNYGARDMLTIAGVPVGQHLTELMPEIRQQRDGSIIIVVAADLPLLPHQLKRVARRATMGLARLGGAAFNSSGDLFLAFSTARPTRQDGKEQWSTLVNDDLDGVFRATVEATEEAIVNALLAAETLQGFQGNVVHALPHDELLAVMQQYGRLG</sequence>
<name>A0A847S9D1_9NEIS</name>
<dbReference type="GO" id="GO:0004177">
    <property type="term" value="F:aminopeptidase activity"/>
    <property type="evidence" value="ECO:0007669"/>
    <property type="project" value="TreeGrafter"/>
</dbReference>
<dbReference type="SUPFAM" id="SSF56266">
    <property type="entry name" value="DmpA/ArgJ-like"/>
    <property type="match status" value="1"/>
</dbReference>
<dbReference type="Proteomes" id="UP000587991">
    <property type="component" value="Unassembled WGS sequence"/>
</dbReference>
<evidence type="ECO:0000313" key="2">
    <source>
        <dbReference type="EMBL" id="NLR75557.1"/>
    </source>
</evidence>
<evidence type="ECO:0000313" key="3">
    <source>
        <dbReference type="Proteomes" id="UP000587991"/>
    </source>
</evidence>
<organism evidence="2 3">
    <name type="scientific">Leeia aquatica</name>
    <dbReference type="NCBI Taxonomy" id="2725557"/>
    <lineage>
        <taxon>Bacteria</taxon>
        <taxon>Pseudomonadati</taxon>
        <taxon>Pseudomonadota</taxon>
        <taxon>Betaproteobacteria</taxon>
        <taxon>Neisseriales</taxon>
        <taxon>Leeiaceae</taxon>
        <taxon>Leeia</taxon>
    </lineage>
</organism>
<protein>
    <submittedName>
        <fullName evidence="2">P1 family peptidase</fullName>
    </submittedName>
</protein>